<gene>
    <name evidence="2" type="ordered locus">Cpin_1454</name>
</gene>
<reference evidence="2 3" key="2">
    <citation type="journal article" date="2010" name="Stand. Genomic Sci.">
        <title>Complete genome sequence of Chitinophaga pinensis type strain (UQM 2034).</title>
        <authorList>
            <person name="Glavina Del Rio T."/>
            <person name="Abt B."/>
            <person name="Spring S."/>
            <person name="Lapidus A."/>
            <person name="Nolan M."/>
            <person name="Tice H."/>
            <person name="Copeland A."/>
            <person name="Cheng J.F."/>
            <person name="Chen F."/>
            <person name="Bruce D."/>
            <person name="Goodwin L."/>
            <person name="Pitluck S."/>
            <person name="Ivanova N."/>
            <person name="Mavromatis K."/>
            <person name="Mikhailova N."/>
            <person name="Pati A."/>
            <person name="Chen A."/>
            <person name="Palaniappan K."/>
            <person name="Land M."/>
            <person name="Hauser L."/>
            <person name="Chang Y.J."/>
            <person name="Jeffries C.D."/>
            <person name="Chain P."/>
            <person name="Saunders E."/>
            <person name="Detter J.C."/>
            <person name="Brettin T."/>
            <person name="Rohde M."/>
            <person name="Goker M."/>
            <person name="Bristow J."/>
            <person name="Eisen J.A."/>
            <person name="Markowitz V."/>
            <person name="Hugenholtz P."/>
            <person name="Kyrpides N.C."/>
            <person name="Klenk H.P."/>
            <person name="Lucas S."/>
        </authorList>
    </citation>
    <scope>NUCLEOTIDE SEQUENCE [LARGE SCALE GENOMIC DNA]</scope>
    <source>
        <strain evidence="3">ATCC 43595 / DSM 2588 / LMG 13176 / NBRC 15968 / NCIMB 11800 / UQM 2034</strain>
    </source>
</reference>
<dbReference type="KEGG" id="cpi:Cpin_1454"/>
<evidence type="ECO:0000313" key="3">
    <source>
        <dbReference type="Proteomes" id="UP000002215"/>
    </source>
</evidence>
<dbReference type="Pfam" id="PF04411">
    <property type="entry name" value="PDDEXK_7"/>
    <property type="match status" value="1"/>
</dbReference>
<evidence type="ECO:0000259" key="1">
    <source>
        <dbReference type="Pfam" id="PF09823"/>
    </source>
</evidence>
<dbReference type="AlphaFoldDB" id="A0A979G1F8"/>
<dbReference type="REBASE" id="21637">
    <property type="entry name" value="CpiMcrB2P"/>
</dbReference>
<dbReference type="Pfam" id="PF09823">
    <property type="entry name" value="DUF2357"/>
    <property type="match status" value="1"/>
</dbReference>
<dbReference type="InterPro" id="IPR007505">
    <property type="entry name" value="PDDEXK_7"/>
</dbReference>
<evidence type="ECO:0000313" key="2">
    <source>
        <dbReference type="EMBL" id="ACU58951.1"/>
    </source>
</evidence>
<proteinExistence type="predicted"/>
<dbReference type="RefSeq" id="WP_012789127.1">
    <property type="nucleotide sequence ID" value="NC_013132.1"/>
</dbReference>
<feature type="domain" description="DUF2357" evidence="1">
    <location>
        <begin position="126"/>
        <end position="357"/>
    </location>
</feature>
<accession>A0A979G1F8</accession>
<dbReference type="OrthoDB" id="32195at2"/>
<sequence length="758" mass="87958">MHILSVKHEHFSLVVALADGRDVAAFEEMFQIARQRHLESNLVTAYVCSAGKCIFCIWNPKSHCFEEISMLQANYPVIFDTIRYKFTLSFHRDVLHPSVYTKLDSLDGLFQMQKTNDNTFVSPAVLDFRNEPGDFELVLHYQYKTIPHRVAFEFQVYAVNLDFKRDLPAMQRSVEVIHPRLFIDHLKKTSHPFESCGTDDSAILWWTNFRNLFRSIVRNVKAVVDDPHTNPEIEMKRVKVTAVVNPRNKLSDKLEMFEGKPGHFFDTIGQSLMEDNYENRFVKHIIKDILSTYRDVYQKLTRDSSFKRIAREYRIQLEFSAEALSSLLKRSFLKDIKSFDGEPLHSQIMQAHPGYAGLKKDWETLRKGYQLLDGLYEMELKDVGYMYKVWTFFGMADLIRQVTGVSPEIHKMAAIKKKAVGIVPQKDVQSKMTFHCPDEIVVELYQEPHYTGDFTDTIAGGQEEEICLHIIMKVGKKGQHPDLYQTYIFDPKYRLIASKEYDNIDIPLESDIRQLNNYRRVFYNKPKENGGHGYKKEIAAAYILFPGREAGTAYKKYYDEVILPKDEGGFAFLPYHKEGKNLLKKHLRKLIKEDSKTHLQHILNPESPGIELMEAYVIVIPVKVNDVTLIETAASQVATLYPIRQLDPAIGERRVLRVAPYFEGQGIICYYDITAIHIKAWRDIYPPTHPLFRDEGRRYVVLTLKNKVMLDDYVRIKGMANNKRYTQIKFLYRPVNGFIMTVPGTEVLGTVRKSPRKG</sequence>
<organism evidence="2 3">
    <name type="scientific">Chitinophaga pinensis (strain ATCC 43595 / DSM 2588 / LMG 13176 / NBRC 15968 / NCIMB 11800 / UQM 2034)</name>
    <dbReference type="NCBI Taxonomy" id="485918"/>
    <lineage>
        <taxon>Bacteria</taxon>
        <taxon>Pseudomonadati</taxon>
        <taxon>Bacteroidota</taxon>
        <taxon>Chitinophagia</taxon>
        <taxon>Chitinophagales</taxon>
        <taxon>Chitinophagaceae</taxon>
        <taxon>Chitinophaga</taxon>
    </lineage>
</organism>
<dbReference type="Proteomes" id="UP000002215">
    <property type="component" value="Chromosome"/>
</dbReference>
<dbReference type="InterPro" id="IPR018633">
    <property type="entry name" value="DUF2357"/>
</dbReference>
<protein>
    <recommendedName>
        <fullName evidence="1">DUF2357 domain-containing protein</fullName>
    </recommendedName>
</protein>
<dbReference type="EMBL" id="CP001699">
    <property type="protein sequence ID" value="ACU58951.1"/>
    <property type="molecule type" value="Genomic_DNA"/>
</dbReference>
<name>A0A979G1F8_CHIPD</name>
<reference evidence="3" key="1">
    <citation type="submission" date="2009-08" db="EMBL/GenBank/DDBJ databases">
        <title>The complete genome of Chitinophaga pinensis DSM 2588.</title>
        <authorList>
            <consortium name="US DOE Joint Genome Institute (JGI-PGF)"/>
            <person name="Lucas S."/>
            <person name="Copeland A."/>
            <person name="Lapidus A."/>
            <person name="Glavina del Rio T."/>
            <person name="Dalin E."/>
            <person name="Tice H."/>
            <person name="Bruce D."/>
            <person name="Goodwin L."/>
            <person name="Pitluck S."/>
            <person name="Kyrpides N."/>
            <person name="Mavromatis K."/>
            <person name="Ivanova N."/>
            <person name="Mikhailova N."/>
            <person name="Sims D."/>
            <person name="Meinche L."/>
            <person name="Brettin T."/>
            <person name="Detter J.C."/>
            <person name="Han C."/>
            <person name="Larimer F."/>
            <person name="Land M."/>
            <person name="Hauser L."/>
            <person name="Markowitz V."/>
            <person name="Cheng J.-F."/>
            <person name="Hugenholtz P."/>
            <person name="Woyke T."/>
            <person name="Wu D."/>
            <person name="Spring S."/>
            <person name="Klenk H.-P."/>
            <person name="Eisen J.A."/>
        </authorList>
    </citation>
    <scope>NUCLEOTIDE SEQUENCE [LARGE SCALE GENOMIC DNA]</scope>
    <source>
        <strain evidence="3">ATCC 43595 / DSM 2588 / LMG 13176 / NBRC 15968 / NCIMB 11800 / UQM 2034</strain>
    </source>
</reference>